<dbReference type="GO" id="GO:0006508">
    <property type="term" value="P:proteolysis"/>
    <property type="evidence" value="ECO:0007669"/>
    <property type="project" value="InterPro"/>
</dbReference>
<dbReference type="Gene3D" id="3.40.630.10">
    <property type="entry name" value="Zn peptidases"/>
    <property type="match status" value="2"/>
</dbReference>
<protein>
    <recommendedName>
        <fullName evidence="1">Peptidase M20 dimerisation domain-containing protein</fullName>
    </recommendedName>
</protein>
<proteinExistence type="predicted"/>
<dbReference type="OMA" id="KGGYPGW"/>
<organism evidence="2 3">
    <name type="scientific">Diacronema lutheri</name>
    <name type="common">Unicellular marine alga</name>
    <name type="synonym">Monochrysis lutheri</name>
    <dbReference type="NCBI Taxonomy" id="2081491"/>
    <lineage>
        <taxon>Eukaryota</taxon>
        <taxon>Haptista</taxon>
        <taxon>Haptophyta</taxon>
        <taxon>Pavlovophyceae</taxon>
        <taxon>Pavlovales</taxon>
        <taxon>Pavlovaceae</taxon>
        <taxon>Diacronema</taxon>
    </lineage>
</organism>
<dbReference type="PANTHER" id="PTHR43501">
    <property type="entry name" value="CYTOSOL NON-SPECIFIC DIPEPTIDASE"/>
    <property type="match status" value="1"/>
</dbReference>
<keyword evidence="3" id="KW-1185">Reference proteome</keyword>
<dbReference type="GO" id="GO:0005829">
    <property type="term" value="C:cytosol"/>
    <property type="evidence" value="ECO:0007669"/>
    <property type="project" value="TreeGrafter"/>
</dbReference>
<gene>
    <name evidence="2" type="ORF">KFE25_007917</name>
</gene>
<evidence type="ECO:0000313" key="3">
    <source>
        <dbReference type="Proteomes" id="UP000751190"/>
    </source>
</evidence>
<feature type="domain" description="Peptidase M20 dimerisation" evidence="1">
    <location>
        <begin position="233"/>
        <end position="309"/>
    </location>
</feature>
<dbReference type="OrthoDB" id="191370at2759"/>
<evidence type="ECO:0000313" key="2">
    <source>
        <dbReference type="EMBL" id="KAG8466538.1"/>
    </source>
</evidence>
<dbReference type="EMBL" id="JAGTXO010000007">
    <property type="protein sequence ID" value="KAG8466538.1"/>
    <property type="molecule type" value="Genomic_DNA"/>
</dbReference>
<dbReference type="GO" id="GO:0070573">
    <property type="term" value="F:metallodipeptidase activity"/>
    <property type="evidence" value="ECO:0007669"/>
    <property type="project" value="TreeGrafter"/>
</dbReference>
<accession>A0A8J6CGB5</accession>
<dbReference type="Pfam" id="PF01546">
    <property type="entry name" value="Peptidase_M20"/>
    <property type="match status" value="1"/>
</dbReference>
<dbReference type="Pfam" id="PF07687">
    <property type="entry name" value="M20_dimer"/>
    <property type="match status" value="1"/>
</dbReference>
<dbReference type="InterPro" id="IPR002933">
    <property type="entry name" value="Peptidase_M20"/>
</dbReference>
<dbReference type="PRINTS" id="PR00934">
    <property type="entry name" value="XHISDIPTASE"/>
</dbReference>
<dbReference type="SUPFAM" id="SSF53187">
    <property type="entry name" value="Zn-dependent exopeptidases"/>
    <property type="match status" value="1"/>
</dbReference>
<dbReference type="PANTHER" id="PTHR43501:SF1">
    <property type="entry name" value="CYTOSOL NON-SPECIFIC DIPEPTIDASE"/>
    <property type="match status" value="1"/>
</dbReference>
<name>A0A8J6CGB5_DIALT</name>
<sequence length="545" mass="55924">MSTVASVGAPGRALANLAVVEGLEPKRLWSLFARLSAIPRMSKREAAALELVEALARERGLPFTQDGAGNALIKFPGAGAGIGAPPVLIQGHLDMVTEKNDATAHDFATDPIALVLSADGRWLKADGTTLGADNGIGVCAALALLDEPAPIDLPPLELLFTVDEETGLNGAKALDPAALGVSARTLLNLDTEEWGCIYIGCAGGGDARLALPIAREPPAHAAPPPSRWELRVQGLLGGHSGICIDRGHANAVQLAARAAQQALGAARGVGLVAIDGGDKHNAIPREASAVLLVPPDADGAVCAAAAESAEALRAEYGLLEQGGSLELRPLRAGAADWRSGAPPLTPEAAERVLAVLVSLPHGVLKVSHALPGLAETSNNLAAVTTDAPGAPRGEGGEGECVRVLCSSRSSVTPGIDGVRAKLRAIGCLMGKGSVAFSPAYPGWQPDPTSRVLRMTQEALSRQLRADGIAEPPQVLAIHAGLECGLIGEKVAHASAQPQHAKLDMVSFGPTIRGAHSPDEAVEVSTVPKFYELTKAVLAQLAAVRE</sequence>
<dbReference type="InterPro" id="IPR011650">
    <property type="entry name" value="Peptidase_M20_dimer"/>
</dbReference>
<dbReference type="InterPro" id="IPR001160">
    <property type="entry name" value="Peptidase_M20C"/>
</dbReference>
<reference evidence="2" key="1">
    <citation type="submission" date="2021-05" db="EMBL/GenBank/DDBJ databases">
        <title>The genome of the haptophyte Pavlova lutheri (Diacronema luteri, Pavlovales) - a model for lipid biosynthesis in eukaryotic algae.</title>
        <authorList>
            <person name="Hulatt C.J."/>
            <person name="Posewitz M.C."/>
        </authorList>
    </citation>
    <scope>NUCLEOTIDE SEQUENCE</scope>
    <source>
        <strain evidence="2">NIVA-4/92</strain>
    </source>
</reference>
<dbReference type="AlphaFoldDB" id="A0A8J6CGB5"/>
<dbReference type="NCBIfam" id="TIGR01893">
    <property type="entry name" value="aa-his-dipept"/>
    <property type="match status" value="1"/>
</dbReference>
<evidence type="ECO:0000259" key="1">
    <source>
        <dbReference type="Pfam" id="PF07687"/>
    </source>
</evidence>
<comment type="caution">
    <text evidence="2">The sequence shown here is derived from an EMBL/GenBank/DDBJ whole genome shotgun (WGS) entry which is preliminary data.</text>
</comment>
<dbReference type="FunFam" id="3.40.630.10:FF:000018">
    <property type="entry name" value="Aminoacyl-histidine dipeptidase PepD"/>
    <property type="match status" value="1"/>
</dbReference>
<dbReference type="Proteomes" id="UP000751190">
    <property type="component" value="Unassembled WGS sequence"/>
</dbReference>